<evidence type="ECO:0000313" key="3">
    <source>
        <dbReference type="EMBL" id="EJT78001.1"/>
    </source>
</evidence>
<dbReference type="STRING" id="644352.J3NP98"/>
<evidence type="ECO:0000313" key="5">
    <source>
        <dbReference type="Proteomes" id="UP000006039"/>
    </source>
</evidence>
<proteinExistence type="predicted"/>
<feature type="signal peptide" evidence="1">
    <location>
        <begin position="1"/>
        <end position="15"/>
    </location>
</feature>
<dbReference type="GeneID" id="20343562"/>
<dbReference type="RefSeq" id="XP_009219146.1">
    <property type="nucleotide sequence ID" value="XM_009220882.1"/>
</dbReference>
<evidence type="ECO:0000313" key="4">
    <source>
        <dbReference type="EnsemblFungi" id="EJT78001"/>
    </source>
</evidence>
<feature type="domain" description="DUF7888" evidence="2">
    <location>
        <begin position="51"/>
        <end position="181"/>
    </location>
</feature>
<dbReference type="PANTHER" id="PTHR40845">
    <property type="match status" value="1"/>
</dbReference>
<dbReference type="VEuPathDB" id="FungiDB:GGTG_03104"/>
<reference evidence="3" key="3">
    <citation type="submission" date="2010-09" db="EMBL/GenBank/DDBJ databases">
        <title>Annotation of Gaeumannomyces graminis var. tritici R3-111a-1.</title>
        <authorList>
            <consortium name="The Broad Institute Genome Sequencing Platform"/>
            <person name="Ma L.-J."/>
            <person name="Dead R."/>
            <person name="Young S.K."/>
            <person name="Zeng Q."/>
            <person name="Gargeya S."/>
            <person name="Fitzgerald M."/>
            <person name="Haas B."/>
            <person name="Abouelleil A."/>
            <person name="Alvarado L."/>
            <person name="Arachchi H.M."/>
            <person name="Berlin A."/>
            <person name="Brown A."/>
            <person name="Chapman S.B."/>
            <person name="Chen Z."/>
            <person name="Dunbar C."/>
            <person name="Freedman E."/>
            <person name="Gearin G."/>
            <person name="Gellesch M."/>
            <person name="Goldberg J."/>
            <person name="Griggs A."/>
            <person name="Gujja S."/>
            <person name="Heiman D."/>
            <person name="Howarth C."/>
            <person name="Larson L."/>
            <person name="Lui A."/>
            <person name="MacDonald P.J.P."/>
            <person name="Mehta T."/>
            <person name="Montmayeur A."/>
            <person name="Murphy C."/>
            <person name="Neiman D."/>
            <person name="Pearson M."/>
            <person name="Priest M."/>
            <person name="Roberts A."/>
            <person name="Saif S."/>
            <person name="Shea T."/>
            <person name="Shenoy N."/>
            <person name="Sisk P."/>
            <person name="Stolte C."/>
            <person name="Sykes S."/>
            <person name="Yandava C."/>
            <person name="Wortman J."/>
            <person name="Nusbaum C."/>
            <person name="Birren B."/>
        </authorList>
    </citation>
    <scope>NUCLEOTIDE SEQUENCE</scope>
    <source>
        <strain evidence="3">R3-111a-1</strain>
    </source>
</reference>
<evidence type="ECO:0000256" key="1">
    <source>
        <dbReference type="SAM" id="SignalP"/>
    </source>
</evidence>
<name>J3NP98_GAET3</name>
<dbReference type="EnsemblFungi" id="EJT78001">
    <property type="protein sequence ID" value="EJT78001"/>
    <property type="gene ID" value="GGTG_03104"/>
</dbReference>
<organism evidence="3">
    <name type="scientific">Gaeumannomyces tritici (strain R3-111a-1)</name>
    <name type="common">Wheat and barley take-all root rot fungus</name>
    <name type="synonym">Gaeumannomyces graminis var. tritici</name>
    <dbReference type="NCBI Taxonomy" id="644352"/>
    <lineage>
        <taxon>Eukaryota</taxon>
        <taxon>Fungi</taxon>
        <taxon>Dikarya</taxon>
        <taxon>Ascomycota</taxon>
        <taxon>Pezizomycotina</taxon>
        <taxon>Sordariomycetes</taxon>
        <taxon>Sordariomycetidae</taxon>
        <taxon>Magnaporthales</taxon>
        <taxon>Magnaporthaceae</taxon>
        <taxon>Gaeumannomyces</taxon>
    </lineage>
</organism>
<dbReference type="InterPro" id="IPR057210">
    <property type="entry name" value="DUF7888"/>
</dbReference>
<dbReference type="Pfam" id="PF25411">
    <property type="entry name" value="DUF7888"/>
    <property type="match status" value="1"/>
</dbReference>
<evidence type="ECO:0000259" key="2">
    <source>
        <dbReference type="Pfam" id="PF25411"/>
    </source>
</evidence>
<reference evidence="4" key="4">
    <citation type="journal article" date="2015" name="G3 (Bethesda)">
        <title>Genome sequences of three phytopathogenic species of the Magnaporthaceae family of fungi.</title>
        <authorList>
            <person name="Okagaki L.H."/>
            <person name="Nunes C.C."/>
            <person name="Sailsbery J."/>
            <person name="Clay B."/>
            <person name="Brown D."/>
            <person name="John T."/>
            <person name="Oh Y."/>
            <person name="Young N."/>
            <person name="Fitzgerald M."/>
            <person name="Haas B.J."/>
            <person name="Zeng Q."/>
            <person name="Young S."/>
            <person name="Adiconis X."/>
            <person name="Fan L."/>
            <person name="Levin J.Z."/>
            <person name="Mitchell T.K."/>
            <person name="Okubara P.A."/>
            <person name="Farman M.L."/>
            <person name="Kohn L.M."/>
            <person name="Birren B."/>
            <person name="Ma L.-J."/>
            <person name="Dean R.A."/>
        </authorList>
    </citation>
    <scope>NUCLEOTIDE SEQUENCE</scope>
    <source>
        <strain evidence="4">R3-111a-1</strain>
    </source>
</reference>
<dbReference type="AlphaFoldDB" id="J3NP98"/>
<accession>J3NP98</accession>
<dbReference type="eggNOG" id="ENOG502SB2X">
    <property type="taxonomic scope" value="Eukaryota"/>
</dbReference>
<keyword evidence="5" id="KW-1185">Reference proteome</keyword>
<keyword evidence="1" id="KW-0732">Signal</keyword>
<dbReference type="PANTHER" id="PTHR40845:SF1">
    <property type="match status" value="1"/>
</dbReference>
<protein>
    <recommendedName>
        <fullName evidence="2">DUF7888 domain-containing protein</fullName>
    </recommendedName>
</protein>
<dbReference type="OrthoDB" id="3478218at2759"/>
<feature type="chain" id="PRO_5015094321" description="DUF7888 domain-containing protein" evidence="1">
    <location>
        <begin position="16"/>
        <end position="189"/>
    </location>
</feature>
<dbReference type="Proteomes" id="UP000006039">
    <property type="component" value="Unassembled WGS sequence"/>
</dbReference>
<sequence>MQFKSIVVLALPVFAAPTNFAANQAAELVARADAPAAVVGEEAHIEKREIITGIVTSIAITVGTELATKAVNAGIKLIKDVANWTSAREQFTKATVAQMMTENPDPKKYAAAICNNVGYSFKDGDGAVGKVSVDLKQGALKTNYDCFYMAFGNTFFSSGDGGYINLAMRHSTSCKFDKGNKKSKPSLAC</sequence>
<gene>
    <name evidence="4" type="primary">20343562</name>
    <name evidence="3" type="ORF">GGTG_03104</name>
</gene>
<reference evidence="3" key="2">
    <citation type="submission" date="2010-07" db="EMBL/GenBank/DDBJ databases">
        <authorList>
            <consortium name="The Broad Institute Genome Sequencing Platform"/>
            <consortium name="Broad Institute Genome Sequencing Center for Infectious Disease"/>
            <person name="Ma L.-J."/>
            <person name="Dead R."/>
            <person name="Young S."/>
            <person name="Zeng Q."/>
            <person name="Koehrsen M."/>
            <person name="Alvarado L."/>
            <person name="Berlin A."/>
            <person name="Chapman S.B."/>
            <person name="Chen Z."/>
            <person name="Freedman E."/>
            <person name="Gellesch M."/>
            <person name="Goldberg J."/>
            <person name="Griggs A."/>
            <person name="Gujja S."/>
            <person name="Heilman E.R."/>
            <person name="Heiman D."/>
            <person name="Hepburn T."/>
            <person name="Howarth C."/>
            <person name="Jen D."/>
            <person name="Larson L."/>
            <person name="Mehta T."/>
            <person name="Neiman D."/>
            <person name="Pearson M."/>
            <person name="Roberts A."/>
            <person name="Saif S."/>
            <person name="Shea T."/>
            <person name="Shenoy N."/>
            <person name="Sisk P."/>
            <person name="Stolte C."/>
            <person name="Sykes S."/>
            <person name="Walk T."/>
            <person name="White J."/>
            <person name="Yandava C."/>
            <person name="Haas B."/>
            <person name="Nusbaum C."/>
            <person name="Birren B."/>
        </authorList>
    </citation>
    <scope>NUCLEOTIDE SEQUENCE</scope>
    <source>
        <strain evidence="3">R3-111a-1</strain>
    </source>
</reference>
<dbReference type="HOGENOM" id="CLU_105121_0_0_1"/>
<dbReference type="EMBL" id="GL385396">
    <property type="protein sequence ID" value="EJT78001.1"/>
    <property type="molecule type" value="Genomic_DNA"/>
</dbReference>
<reference evidence="5" key="1">
    <citation type="submission" date="2010-07" db="EMBL/GenBank/DDBJ databases">
        <title>The genome sequence of Gaeumannomyces graminis var. tritici strain R3-111a-1.</title>
        <authorList>
            <consortium name="The Broad Institute Genome Sequencing Platform"/>
            <person name="Ma L.-J."/>
            <person name="Dead R."/>
            <person name="Young S."/>
            <person name="Zeng Q."/>
            <person name="Koehrsen M."/>
            <person name="Alvarado L."/>
            <person name="Berlin A."/>
            <person name="Chapman S.B."/>
            <person name="Chen Z."/>
            <person name="Freedman E."/>
            <person name="Gellesch M."/>
            <person name="Goldberg J."/>
            <person name="Griggs A."/>
            <person name="Gujja S."/>
            <person name="Heilman E.R."/>
            <person name="Heiman D."/>
            <person name="Hepburn T."/>
            <person name="Howarth C."/>
            <person name="Jen D."/>
            <person name="Larson L."/>
            <person name="Mehta T."/>
            <person name="Neiman D."/>
            <person name="Pearson M."/>
            <person name="Roberts A."/>
            <person name="Saif S."/>
            <person name="Shea T."/>
            <person name="Shenoy N."/>
            <person name="Sisk P."/>
            <person name="Stolte C."/>
            <person name="Sykes S."/>
            <person name="Walk T."/>
            <person name="White J."/>
            <person name="Yandava C."/>
            <person name="Haas B."/>
            <person name="Nusbaum C."/>
            <person name="Birren B."/>
        </authorList>
    </citation>
    <scope>NUCLEOTIDE SEQUENCE [LARGE SCALE GENOMIC DNA]</scope>
    <source>
        <strain evidence="5">R3-111a-1</strain>
    </source>
</reference>
<reference evidence="4" key="5">
    <citation type="submission" date="2018-04" db="UniProtKB">
        <authorList>
            <consortium name="EnsemblFungi"/>
        </authorList>
    </citation>
    <scope>IDENTIFICATION</scope>
    <source>
        <strain evidence="4">R3-111a-1</strain>
    </source>
</reference>